<feature type="compositionally biased region" description="Polar residues" evidence="1">
    <location>
        <begin position="1"/>
        <end position="11"/>
    </location>
</feature>
<dbReference type="AlphaFoldDB" id="A0A6A6RF45"/>
<evidence type="ECO:0000313" key="2">
    <source>
        <dbReference type="EMBL" id="KAF2502370.1"/>
    </source>
</evidence>
<reference evidence="2" key="1">
    <citation type="journal article" date="2020" name="Stud. Mycol.">
        <title>101 Dothideomycetes genomes: a test case for predicting lifestyles and emergence of pathogens.</title>
        <authorList>
            <person name="Haridas S."/>
            <person name="Albert R."/>
            <person name="Binder M."/>
            <person name="Bloem J."/>
            <person name="Labutti K."/>
            <person name="Salamov A."/>
            <person name="Andreopoulos B."/>
            <person name="Baker S."/>
            <person name="Barry K."/>
            <person name="Bills G."/>
            <person name="Bluhm B."/>
            <person name="Cannon C."/>
            <person name="Castanera R."/>
            <person name="Culley D."/>
            <person name="Daum C."/>
            <person name="Ezra D."/>
            <person name="Gonzalez J."/>
            <person name="Henrissat B."/>
            <person name="Kuo A."/>
            <person name="Liang C."/>
            <person name="Lipzen A."/>
            <person name="Lutzoni F."/>
            <person name="Magnuson J."/>
            <person name="Mondo S."/>
            <person name="Nolan M."/>
            <person name="Ohm R."/>
            <person name="Pangilinan J."/>
            <person name="Park H.-J."/>
            <person name="Ramirez L."/>
            <person name="Alfaro M."/>
            <person name="Sun H."/>
            <person name="Tritt A."/>
            <person name="Yoshinaga Y."/>
            <person name="Zwiers L.-H."/>
            <person name="Turgeon B."/>
            <person name="Goodwin S."/>
            <person name="Spatafora J."/>
            <person name="Crous P."/>
            <person name="Grigoriev I."/>
        </authorList>
    </citation>
    <scope>NUCLEOTIDE SEQUENCE</scope>
    <source>
        <strain evidence="2">CBS 269.34</strain>
    </source>
</reference>
<keyword evidence="3" id="KW-1185">Reference proteome</keyword>
<feature type="region of interest" description="Disordered" evidence="1">
    <location>
        <begin position="1"/>
        <end position="53"/>
    </location>
</feature>
<name>A0A6A6RF45_9PEZI</name>
<evidence type="ECO:0000313" key="3">
    <source>
        <dbReference type="Proteomes" id="UP000799750"/>
    </source>
</evidence>
<dbReference type="Proteomes" id="UP000799750">
    <property type="component" value="Unassembled WGS sequence"/>
</dbReference>
<protein>
    <submittedName>
        <fullName evidence="2">Uncharacterized protein</fullName>
    </submittedName>
</protein>
<gene>
    <name evidence="2" type="ORF">BU16DRAFT_532732</name>
</gene>
<dbReference type="EMBL" id="MU004181">
    <property type="protein sequence ID" value="KAF2502370.1"/>
    <property type="molecule type" value="Genomic_DNA"/>
</dbReference>
<organism evidence="2 3">
    <name type="scientific">Lophium mytilinum</name>
    <dbReference type="NCBI Taxonomy" id="390894"/>
    <lineage>
        <taxon>Eukaryota</taxon>
        <taxon>Fungi</taxon>
        <taxon>Dikarya</taxon>
        <taxon>Ascomycota</taxon>
        <taxon>Pezizomycotina</taxon>
        <taxon>Dothideomycetes</taxon>
        <taxon>Pleosporomycetidae</taxon>
        <taxon>Mytilinidiales</taxon>
        <taxon>Mytilinidiaceae</taxon>
        <taxon>Lophium</taxon>
    </lineage>
</organism>
<evidence type="ECO:0000256" key="1">
    <source>
        <dbReference type="SAM" id="MobiDB-lite"/>
    </source>
</evidence>
<proteinExistence type="predicted"/>
<sequence length="299" mass="33462">MDRAPSTTSGSPDHEETNPETVSSRGEDDHEAEILVDNNSVNSPSPNGSDTEQEDRFINVASHHFNNRVVRGFERDYDGAIFAENNYFNEPSIDGSDTEEQHRDATERDYFGRGFDMAGYWMQHRPSTRCSPGNPNAFRVEQFHVYLELEPVYQRMVRVLVLQRGQGLTLAINSALTRREMAVEDRREFLPTLAGPQNQADIRVQMSMLLSLPTTEFLRMQDPTVTERGPELPPLLANPPRVTCLYFTACVLRAFVASGAVRNDTLGGYFCNDFVVPASPFSTVHPGTLVVLSGTADKE</sequence>
<feature type="compositionally biased region" description="Low complexity" evidence="1">
    <location>
        <begin position="36"/>
        <end position="50"/>
    </location>
</feature>
<accession>A0A6A6RF45</accession>